<dbReference type="EMBL" id="LT629791">
    <property type="protein sequence ID" value="SDU51766.1"/>
    <property type="molecule type" value="Genomic_DNA"/>
</dbReference>
<reference evidence="4" key="1">
    <citation type="submission" date="2016-10" db="EMBL/GenBank/DDBJ databases">
        <authorList>
            <person name="Varghese N."/>
            <person name="Submissions S."/>
        </authorList>
    </citation>
    <scope>NUCLEOTIDE SEQUENCE [LARGE SCALE GENOMIC DNA]</scope>
    <source>
        <strain evidence="4">DSM 45079</strain>
    </source>
</reference>
<dbReference type="OrthoDB" id="4538973at2"/>
<keyword evidence="4" id="KW-1185">Reference proteome</keyword>
<proteinExistence type="predicted"/>
<keyword evidence="3" id="KW-0418">Kinase</keyword>
<feature type="compositionally biased region" description="Low complexity" evidence="1">
    <location>
        <begin position="39"/>
        <end position="55"/>
    </location>
</feature>
<protein>
    <submittedName>
        <fullName evidence="3">Serine/threonine protein kinase</fullName>
    </submittedName>
</protein>
<evidence type="ECO:0000256" key="1">
    <source>
        <dbReference type="SAM" id="MobiDB-lite"/>
    </source>
</evidence>
<feature type="region of interest" description="Disordered" evidence="1">
    <location>
        <begin position="28"/>
        <end position="76"/>
    </location>
</feature>
<evidence type="ECO:0000313" key="4">
    <source>
        <dbReference type="Proteomes" id="UP000182977"/>
    </source>
</evidence>
<evidence type="ECO:0000256" key="2">
    <source>
        <dbReference type="SAM" id="SignalP"/>
    </source>
</evidence>
<dbReference type="Proteomes" id="UP000182977">
    <property type="component" value="Chromosome I"/>
</dbReference>
<feature type="signal peptide" evidence="2">
    <location>
        <begin position="1"/>
        <end position="26"/>
    </location>
</feature>
<dbReference type="RefSeq" id="WP_046770895.1">
    <property type="nucleotide sequence ID" value="NZ_LBMC01000037.1"/>
</dbReference>
<dbReference type="AlphaFoldDB" id="A0A1H2J6G3"/>
<gene>
    <name evidence="3" type="ORF">SAMN04488563_2334</name>
</gene>
<dbReference type="STRING" id="419479.SAMN04488563_2334"/>
<feature type="chain" id="PRO_5039407868" evidence="2">
    <location>
        <begin position="27"/>
        <end position="230"/>
    </location>
</feature>
<accession>A0A1H2J6G3</accession>
<evidence type="ECO:0000313" key="3">
    <source>
        <dbReference type="EMBL" id="SDU51766.1"/>
    </source>
</evidence>
<name>A0A1H2J6G3_9ACTN</name>
<sequence>MPRIGPLVTLLTGAALGAGLLIASMAATPEEPAADDEPAAAATETETPTPAAEATTPPPTTEPPEATTPPPAPAEPVTYVGYTGDGGASVAVIIDGTEAIAYVCDGASREAWLTGTAADGRLELTGDRGTLSATYDGSVVEGETTVDGQTWTFTIEQVAPPDGLYRFADTISGGAEVVGGWIVLPDGNQVGAVSVDGQTQPAAPIDVGTGQVTVDGEIVEPELQTDGSIE</sequence>
<keyword evidence="3" id="KW-0723">Serine/threonine-protein kinase</keyword>
<dbReference type="GO" id="GO:0004674">
    <property type="term" value="F:protein serine/threonine kinase activity"/>
    <property type="evidence" value="ECO:0007669"/>
    <property type="project" value="UniProtKB-KW"/>
</dbReference>
<organism evidence="3 4">
    <name type="scientific">Jiangella alkaliphila</name>
    <dbReference type="NCBI Taxonomy" id="419479"/>
    <lineage>
        <taxon>Bacteria</taxon>
        <taxon>Bacillati</taxon>
        <taxon>Actinomycetota</taxon>
        <taxon>Actinomycetes</taxon>
        <taxon>Jiangellales</taxon>
        <taxon>Jiangellaceae</taxon>
        <taxon>Jiangella</taxon>
    </lineage>
</organism>
<keyword evidence="3" id="KW-0808">Transferase</keyword>
<keyword evidence="2" id="KW-0732">Signal</keyword>
<feature type="compositionally biased region" description="Pro residues" evidence="1">
    <location>
        <begin position="56"/>
        <end position="74"/>
    </location>
</feature>